<feature type="domain" description="Response regulatory" evidence="3">
    <location>
        <begin position="6"/>
        <end position="156"/>
    </location>
</feature>
<dbReference type="AlphaFoldDB" id="A0A1S7LF70"/>
<dbReference type="SUPFAM" id="SSF52172">
    <property type="entry name" value="CheY-like"/>
    <property type="match status" value="1"/>
</dbReference>
<evidence type="ECO:0000256" key="1">
    <source>
        <dbReference type="ARBA" id="ARBA00022553"/>
    </source>
</evidence>
<dbReference type="EMBL" id="LO017727">
    <property type="protein sequence ID" value="CRH05168.1"/>
    <property type="molecule type" value="Genomic_DNA"/>
</dbReference>
<dbReference type="PROSITE" id="PS50110">
    <property type="entry name" value="RESPONSE_REGULATORY"/>
    <property type="match status" value="1"/>
</dbReference>
<dbReference type="InterPro" id="IPR001789">
    <property type="entry name" value="Sig_transdc_resp-reg_receiver"/>
</dbReference>
<dbReference type="GO" id="GO:0000160">
    <property type="term" value="P:phosphorelay signal transduction system"/>
    <property type="evidence" value="ECO:0007669"/>
    <property type="project" value="InterPro"/>
</dbReference>
<evidence type="ECO:0000259" key="3">
    <source>
        <dbReference type="PROSITE" id="PS50110"/>
    </source>
</evidence>
<proteinExistence type="predicted"/>
<protein>
    <recommendedName>
        <fullName evidence="3">Response regulatory domain-containing protein</fullName>
    </recommendedName>
</protein>
<dbReference type="Pfam" id="PF00072">
    <property type="entry name" value="Response_reg"/>
    <property type="match status" value="1"/>
</dbReference>
<evidence type="ECO:0000313" key="4">
    <source>
        <dbReference type="EMBL" id="CRH05168.1"/>
    </source>
</evidence>
<dbReference type="SMART" id="SM00448">
    <property type="entry name" value="REC"/>
    <property type="match status" value="1"/>
</dbReference>
<evidence type="ECO:0000256" key="2">
    <source>
        <dbReference type="PROSITE-ProRule" id="PRU00169"/>
    </source>
</evidence>
<dbReference type="PANTHER" id="PTHR44591">
    <property type="entry name" value="STRESS RESPONSE REGULATOR PROTEIN 1"/>
    <property type="match status" value="1"/>
</dbReference>
<sequence>MENPYRILAVDDELELLEVYRSSLSQHRTLSTERLARFTGDLALAETSTLDDHLFPAFEVETAMQGDEAIGLVTRAMAQQRPFALAFLDVRMPPGPDGLATAKQLRKVDPDLPIIIVTAYADYSVDDFQIALEHDLFLVRKPLGQEEIIQMARNSAQNWQRCRALRQSLQQQQAIKPLDLATVTTQHQFEQEVISAQRPAFVCRLDGTLLFVNQALEEALAVNAGSLAYYDGHKLFEGGLESTLEQTLLKLSLMDQPMAFIPEEGGSGIPVKLSTTLINKKTFTHVGGWFEI</sequence>
<name>A0A1S7LF70_MAGMO</name>
<reference evidence="4" key="1">
    <citation type="submission" date="2015-04" db="EMBL/GenBank/DDBJ databases">
        <authorList>
            <person name="Syromyatnikov M.Y."/>
            <person name="Popov V.N."/>
        </authorList>
    </citation>
    <scope>NUCLEOTIDE SEQUENCE</scope>
    <source>
        <strain evidence="4">MO-1</strain>
    </source>
</reference>
<dbReference type="InterPro" id="IPR050595">
    <property type="entry name" value="Bact_response_regulator"/>
</dbReference>
<dbReference type="Gene3D" id="3.40.50.2300">
    <property type="match status" value="1"/>
</dbReference>
<keyword evidence="1 2" id="KW-0597">Phosphoprotein</keyword>
<dbReference type="InterPro" id="IPR011006">
    <property type="entry name" value="CheY-like_superfamily"/>
</dbReference>
<organism evidence="4">
    <name type="scientific">Magnetococcus massalia (strain MO-1)</name>
    <dbReference type="NCBI Taxonomy" id="451514"/>
    <lineage>
        <taxon>Bacteria</taxon>
        <taxon>Pseudomonadati</taxon>
        <taxon>Pseudomonadota</taxon>
        <taxon>Magnetococcia</taxon>
        <taxon>Magnetococcales</taxon>
        <taxon>Magnetococcaceae</taxon>
        <taxon>Magnetococcus</taxon>
    </lineage>
</organism>
<accession>A0A1S7LF70</accession>
<feature type="modified residue" description="4-aspartylphosphate" evidence="2">
    <location>
        <position position="89"/>
    </location>
</feature>
<gene>
    <name evidence="4" type="ORF">MAGMO_0970</name>
</gene>
<dbReference type="PANTHER" id="PTHR44591:SF3">
    <property type="entry name" value="RESPONSE REGULATORY DOMAIN-CONTAINING PROTEIN"/>
    <property type="match status" value="1"/>
</dbReference>